<keyword evidence="8" id="KW-1185">Reference proteome</keyword>
<feature type="compositionally biased region" description="Low complexity" evidence="5">
    <location>
        <begin position="224"/>
        <end position="233"/>
    </location>
</feature>
<dbReference type="PROSITE" id="PS50961">
    <property type="entry name" value="HTH_LA"/>
    <property type="match status" value="1"/>
</dbReference>
<dbReference type="PRINTS" id="PR00302">
    <property type="entry name" value="LUPUSLA"/>
</dbReference>
<dbReference type="InterPro" id="IPR006630">
    <property type="entry name" value="La_HTH"/>
</dbReference>
<evidence type="ECO:0000256" key="5">
    <source>
        <dbReference type="SAM" id="MobiDB-lite"/>
    </source>
</evidence>
<feature type="compositionally biased region" description="Basic and acidic residues" evidence="5">
    <location>
        <begin position="703"/>
        <end position="722"/>
    </location>
</feature>
<dbReference type="GO" id="GO:0010494">
    <property type="term" value="C:cytoplasmic stress granule"/>
    <property type="evidence" value="ECO:0007669"/>
    <property type="project" value="TreeGrafter"/>
</dbReference>
<dbReference type="Proteomes" id="UP000828390">
    <property type="component" value="Unassembled WGS sequence"/>
</dbReference>
<feature type="compositionally biased region" description="Low complexity" evidence="5">
    <location>
        <begin position="162"/>
        <end position="174"/>
    </location>
</feature>
<dbReference type="InterPro" id="IPR006607">
    <property type="entry name" value="DM15"/>
</dbReference>
<feature type="non-terminal residue" evidence="7">
    <location>
        <position position="1121"/>
    </location>
</feature>
<keyword evidence="3" id="KW-0539">Nucleus</keyword>
<reference evidence="7" key="2">
    <citation type="submission" date="2020-11" db="EMBL/GenBank/DDBJ databases">
        <authorList>
            <person name="McCartney M.A."/>
            <person name="Auch B."/>
            <person name="Kono T."/>
            <person name="Mallez S."/>
            <person name="Becker A."/>
            <person name="Gohl D.M."/>
            <person name="Silverstein K.A.T."/>
            <person name="Koren S."/>
            <person name="Bechman K.B."/>
            <person name="Herman A."/>
            <person name="Abrahante J.E."/>
            <person name="Garbe J."/>
        </authorList>
    </citation>
    <scope>NUCLEOTIDE SEQUENCE</scope>
    <source>
        <strain evidence="7">Duluth1</strain>
        <tissue evidence="7">Whole animal</tissue>
    </source>
</reference>
<name>A0A9D4QLF6_DREPO</name>
<dbReference type="SMART" id="SM00715">
    <property type="entry name" value="LA"/>
    <property type="match status" value="1"/>
</dbReference>
<evidence type="ECO:0000256" key="2">
    <source>
        <dbReference type="ARBA" id="ARBA00022884"/>
    </source>
</evidence>
<dbReference type="SMART" id="SM00684">
    <property type="entry name" value="DM15"/>
    <property type="match status" value="3"/>
</dbReference>
<comment type="caution">
    <text evidence="7">The sequence shown here is derived from an EMBL/GenBank/DDBJ whole genome shotgun (WGS) entry which is preliminary data.</text>
</comment>
<feature type="compositionally biased region" description="Basic and acidic residues" evidence="5">
    <location>
        <begin position="1075"/>
        <end position="1107"/>
    </location>
</feature>
<evidence type="ECO:0000259" key="6">
    <source>
        <dbReference type="PROSITE" id="PS50961"/>
    </source>
</evidence>
<gene>
    <name evidence="7" type="ORF">DPMN_108670</name>
</gene>
<evidence type="ECO:0000256" key="1">
    <source>
        <dbReference type="ARBA" id="ARBA00004123"/>
    </source>
</evidence>
<evidence type="ECO:0000256" key="3">
    <source>
        <dbReference type="ARBA" id="ARBA00023242"/>
    </source>
</evidence>
<feature type="compositionally biased region" description="Basic and acidic residues" evidence="5">
    <location>
        <begin position="471"/>
        <end position="486"/>
    </location>
</feature>
<feature type="compositionally biased region" description="Polar residues" evidence="5">
    <location>
        <begin position="1023"/>
        <end position="1045"/>
    </location>
</feature>
<dbReference type="Pfam" id="PF21071">
    <property type="entry name" value="LARP1_HEAT"/>
    <property type="match status" value="1"/>
</dbReference>
<dbReference type="GO" id="GO:0005634">
    <property type="term" value="C:nucleus"/>
    <property type="evidence" value="ECO:0007669"/>
    <property type="project" value="UniProtKB-SubCell"/>
</dbReference>
<dbReference type="PANTHER" id="PTHR22792">
    <property type="entry name" value="LUPUS LA PROTEIN-RELATED"/>
    <property type="match status" value="1"/>
</dbReference>
<feature type="region of interest" description="Disordered" evidence="5">
    <location>
        <begin position="84"/>
        <end position="299"/>
    </location>
</feature>
<sequence length="1121" mass="125490">GHIDVPIIMKLGLKICPNDILDKFENGSGCFKNMAIRGRGIFISPEHNVLMRPHLFPIFMKFGRKIGLNDILDEFENGSAAPAVKVAEPKKSPVPELKDTHSNAVNRQAKDTSNLSDENWPALSEVTEVTSPTLLKGKTAPPTMKPAPPVATSQPPLPSPPATNTSNNQSNSDSGGDDSSKENKENNSSNDEGSKTPKRKGAKQKWVPMNIDHKSGRHRRSRSAGRAYRSGSAVEKAAERNRPERNRFGSESENWRKDMRPPSPRGGHARRGGRGGGGMRGRGGRGGGRGRGGRIDADSLTGPNMHYAVTDPALFSNPTQGPFFFSMPYLDDATIKDYVKKQIEYYFSEENLQRDFFLRRKMQKGGWIPISLIASFHRVQALTQNVALIVESLVESSCLELSEDRTRVRGIKEPEKWPLEDSMAINPGALAATRLQPDVPEFVPGQLHADVPEFVPGKMYSFTGQSDNGDDDHRLGRQSSRQDDIYAPKLSSSAPELQGEWMEVKKRAKDKKEKKRKKDPTGSEDRPQQEELDFMFDEEMTEFEGVGRRNNFTEWSDDDDDDYEIPDSEINKILIVTQTPPAFRKHPGGDRTGDHTPRSKITSEMHKLINDGLYYYEQDLWDDSELMNDFEKFKTVNIISKETFEQMVPPKLAEEQEVPPPPPSAVTTETEDTTMEALKVPSPRAAQDEMAKSLPTYVPNTPGRRDHGSRTPRQRTDSEKVRFYPVTKDSTKPPDPQTPRKAKTKHMSNPPVEGHVGWVMDYKEHKPQRSRNNSASYSECDIPSSYGSYGSYSSTPHAFPNFQHPSHELLSDNGFVWHVYHKYHAKCVKERKKMGPGLSQEMNTLFRFWSFFLRQHFNKKMYTEFKTLAVEDSQAGHRYGVECLFRYFSYGLEKRFRSDLFQDFQEEVIRDYEHGQLYGLEKFWAFLKYSRKHVDVDAKLKGWLSKYKRLEDFRVDSVEEDTHVVHHSSLSTTGHKTRHGSGQGQSQSKSRGQSHGPSGSQSQQSTQGKNSSSGQSQQGSQSKGADSKTSQSTSHGTKNSDSKSGQSQAAKAKPPGKAGSSHSNHPKGPNQSGKAPKDTSQTEKHALDKKSDSQPKSKADAPSKGDTAKAVTSAEPTSPKK</sequence>
<feature type="compositionally biased region" description="Basic and acidic residues" evidence="5">
    <location>
        <begin position="236"/>
        <end position="260"/>
    </location>
</feature>
<dbReference type="SUPFAM" id="SSF46785">
    <property type="entry name" value="Winged helix' DNA-binding domain"/>
    <property type="match status" value="1"/>
</dbReference>
<feature type="compositionally biased region" description="Basic and acidic residues" evidence="5">
    <location>
        <begin position="87"/>
        <end position="101"/>
    </location>
</feature>
<feature type="region of interest" description="Disordered" evidence="5">
    <location>
        <begin position="458"/>
        <end position="532"/>
    </location>
</feature>
<dbReference type="PANTHER" id="PTHR22792:SF132">
    <property type="entry name" value="LA-RELATED PROTEIN 1"/>
    <property type="match status" value="1"/>
</dbReference>
<feature type="compositionally biased region" description="Basic and acidic residues" evidence="5">
    <location>
        <begin position="519"/>
        <end position="529"/>
    </location>
</feature>
<evidence type="ECO:0000256" key="4">
    <source>
        <dbReference type="PROSITE-ProRule" id="PRU00332"/>
    </source>
</evidence>
<feature type="compositionally biased region" description="Polar residues" evidence="5">
    <location>
        <begin position="102"/>
        <end position="117"/>
    </location>
</feature>
<reference evidence="7" key="1">
    <citation type="journal article" date="2019" name="bioRxiv">
        <title>The Genome of the Zebra Mussel, Dreissena polymorpha: A Resource for Invasive Species Research.</title>
        <authorList>
            <person name="McCartney M.A."/>
            <person name="Auch B."/>
            <person name="Kono T."/>
            <person name="Mallez S."/>
            <person name="Zhang Y."/>
            <person name="Obille A."/>
            <person name="Becker A."/>
            <person name="Abrahante J.E."/>
            <person name="Garbe J."/>
            <person name="Badalamenti J.P."/>
            <person name="Herman A."/>
            <person name="Mangelson H."/>
            <person name="Liachko I."/>
            <person name="Sullivan S."/>
            <person name="Sone E.D."/>
            <person name="Koren S."/>
            <person name="Silverstein K.A.T."/>
            <person name="Beckman K.B."/>
            <person name="Gohl D.M."/>
        </authorList>
    </citation>
    <scope>NUCLEOTIDE SEQUENCE</scope>
    <source>
        <strain evidence="7">Duluth1</strain>
        <tissue evidence="7">Whole animal</tissue>
    </source>
</reference>
<feature type="domain" description="HTH La-type RNA-binding" evidence="6">
    <location>
        <begin position="329"/>
        <end position="421"/>
    </location>
</feature>
<dbReference type="GO" id="GO:0048255">
    <property type="term" value="P:mRNA stabilization"/>
    <property type="evidence" value="ECO:0007669"/>
    <property type="project" value="InterPro"/>
</dbReference>
<dbReference type="EMBL" id="JAIWYP010000004">
    <property type="protein sequence ID" value="KAH3835319.1"/>
    <property type="molecule type" value="Genomic_DNA"/>
</dbReference>
<dbReference type="Pfam" id="PF05383">
    <property type="entry name" value="La"/>
    <property type="match status" value="1"/>
</dbReference>
<evidence type="ECO:0000313" key="8">
    <source>
        <dbReference type="Proteomes" id="UP000828390"/>
    </source>
</evidence>
<dbReference type="InterPro" id="IPR036388">
    <property type="entry name" value="WH-like_DNA-bd_sf"/>
</dbReference>
<dbReference type="GO" id="GO:0006396">
    <property type="term" value="P:RNA processing"/>
    <property type="evidence" value="ECO:0007669"/>
    <property type="project" value="InterPro"/>
</dbReference>
<feature type="compositionally biased region" description="Low complexity" evidence="5">
    <location>
        <begin position="984"/>
        <end position="1022"/>
    </location>
</feature>
<dbReference type="AlphaFoldDB" id="A0A9D4QLF6"/>
<organism evidence="7 8">
    <name type="scientific">Dreissena polymorpha</name>
    <name type="common">Zebra mussel</name>
    <name type="synonym">Mytilus polymorpha</name>
    <dbReference type="NCBI Taxonomy" id="45954"/>
    <lineage>
        <taxon>Eukaryota</taxon>
        <taxon>Metazoa</taxon>
        <taxon>Spiralia</taxon>
        <taxon>Lophotrochozoa</taxon>
        <taxon>Mollusca</taxon>
        <taxon>Bivalvia</taxon>
        <taxon>Autobranchia</taxon>
        <taxon>Heteroconchia</taxon>
        <taxon>Euheterodonta</taxon>
        <taxon>Imparidentia</taxon>
        <taxon>Neoheterodontei</taxon>
        <taxon>Myida</taxon>
        <taxon>Dreissenoidea</taxon>
        <taxon>Dreissenidae</taxon>
        <taxon>Dreissena</taxon>
    </lineage>
</organism>
<feature type="compositionally biased region" description="Low complexity" evidence="5">
    <location>
        <begin position="1046"/>
        <end position="1061"/>
    </location>
</feature>
<dbReference type="GO" id="GO:1990904">
    <property type="term" value="C:ribonucleoprotein complex"/>
    <property type="evidence" value="ECO:0007669"/>
    <property type="project" value="InterPro"/>
</dbReference>
<dbReference type="FunFam" id="1.10.10.10:FF:000131">
    <property type="entry name" value="la-related protein 1B isoform X2"/>
    <property type="match status" value="1"/>
</dbReference>
<comment type="subcellular location">
    <subcellularLocation>
        <location evidence="1">Nucleus</location>
    </subcellularLocation>
</comment>
<dbReference type="InterPro" id="IPR045180">
    <property type="entry name" value="La_dom_prot"/>
</dbReference>
<feature type="compositionally biased region" description="Gly residues" evidence="5">
    <location>
        <begin position="274"/>
        <end position="290"/>
    </location>
</feature>
<dbReference type="GO" id="GO:0000339">
    <property type="term" value="F:RNA cap binding"/>
    <property type="evidence" value="ECO:0007669"/>
    <property type="project" value="InterPro"/>
</dbReference>
<feature type="compositionally biased region" description="Basic residues" evidence="5">
    <location>
        <begin position="506"/>
        <end position="518"/>
    </location>
</feature>
<dbReference type="GO" id="GO:0005829">
    <property type="term" value="C:cytosol"/>
    <property type="evidence" value="ECO:0007669"/>
    <property type="project" value="TreeGrafter"/>
</dbReference>
<dbReference type="InterPro" id="IPR036390">
    <property type="entry name" value="WH_DNA-bd_sf"/>
</dbReference>
<feature type="region of interest" description="Disordered" evidence="5">
    <location>
        <begin position="964"/>
        <end position="1121"/>
    </location>
</feature>
<keyword evidence="2 4" id="KW-0694">RNA-binding</keyword>
<dbReference type="GO" id="GO:0045727">
    <property type="term" value="P:positive regulation of translation"/>
    <property type="evidence" value="ECO:0007669"/>
    <property type="project" value="TreeGrafter"/>
</dbReference>
<dbReference type="Gene3D" id="1.10.10.10">
    <property type="entry name" value="Winged helix-like DNA-binding domain superfamily/Winged helix DNA-binding domain"/>
    <property type="match status" value="1"/>
</dbReference>
<proteinExistence type="predicted"/>
<protein>
    <recommendedName>
        <fullName evidence="6">HTH La-type RNA-binding domain-containing protein</fullName>
    </recommendedName>
</protein>
<feature type="region of interest" description="Disordered" evidence="5">
    <location>
        <begin position="652"/>
        <end position="755"/>
    </location>
</feature>
<accession>A0A9D4QLF6</accession>
<dbReference type="InterPro" id="IPR002344">
    <property type="entry name" value="Lupus_La"/>
</dbReference>
<feature type="compositionally biased region" description="Pro residues" evidence="5">
    <location>
        <begin position="143"/>
        <end position="161"/>
    </location>
</feature>
<evidence type="ECO:0000313" key="7">
    <source>
        <dbReference type="EMBL" id="KAH3835319.1"/>
    </source>
</evidence>